<sequence length="615" mass="71414">MDIQNYSLLKYFITNDSLTLMELTTQFQVSKRTMLKYIQSLNLELKGIAEIKENRQRYYLKVIDFKRLTSLQTGFLKQSLDLNDPLKRQAYVILTLIKAQDFIVLDDLADELMISKGTLNRDLADLKQLLHSYQAQVISVPSKGIKLQVKHDFNYALLLKFVSNYYAFDELLTKATLKQTLPADLLSEHTLVLIENNLAILQVLVQSQHRLEEPIMFYQEITDRVQFQSLIQAAATRLGVQLTETEIQFLCYPFNLKINRATKERLTENRLVWLKQLFDNVEIKVKSEIDSRLEFDHVFEQIKYHLLFMLNRVIFHVQTDNLLSNEAVGKYPIALELATATAQGLGKQVQVEIPEAEVNYLVIYFEMEIEEQNSQRLQQKAAIVGQVSRSIKRFIIRQLNDLFQDSIEVVSFATERELIQSNERYLIIFSNRPIQVWNQTTPVVRINSVFRTDEMLCKIQVAQVEEAIAHNWCDFQVTTLDTALGYYAGTERLIETEIDQGRLNQNFLKAWQRREKETNNVFENGIAIPHVIDDSPAATSILLRIGIFKQPVKYQNRPVRFIFLIGIPQKLDQNLNRTLSQLYDLIFMISRQPSLAANLLDYDDTQPLTQITEGI</sequence>
<keyword evidence="2" id="KW-0805">Transcription regulation</keyword>
<dbReference type="AlphaFoldDB" id="A0A0R1H0K0"/>
<dbReference type="InterPro" id="IPR036634">
    <property type="entry name" value="PRD_sf"/>
</dbReference>
<evidence type="ECO:0000256" key="2">
    <source>
        <dbReference type="ARBA" id="ARBA00023015"/>
    </source>
</evidence>
<dbReference type="PROSITE" id="PS51094">
    <property type="entry name" value="PTS_EIIA_TYPE_2"/>
    <property type="match status" value="1"/>
</dbReference>
<dbReference type="PANTHER" id="PTHR30185:SF18">
    <property type="entry name" value="TRANSCRIPTIONAL REGULATOR MTLR"/>
    <property type="match status" value="1"/>
</dbReference>
<proteinExistence type="predicted"/>
<keyword evidence="7" id="KW-1185">Reference proteome</keyword>
<dbReference type="SUPFAM" id="SSF63520">
    <property type="entry name" value="PTS-regulatory domain, PRD"/>
    <property type="match status" value="1"/>
</dbReference>
<dbReference type="Proteomes" id="UP000051461">
    <property type="component" value="Unassembled WGS sequence"/>
</dbReference>
<evidence type="ECO:0000313" key="6">
    <source>
        <dbReference type="EMBL" id="KRK40139.1"/>
    </source>
</evidence>
<dbReference type="InterPro" id="IPR050661">
    <property type="entry name" value="BglG_antiterminators"/>
</dbReference>
<feature type="domain" description="PRD" evidence="5">
    <location>
        <begin position="265"/>
        <end position="375"/>
    </location>
</feature>
<gene>
    <name evidence="6" type="ORF">FC07_GL001340</name>
</gene>
<dbReference type="PROSITE" id="PS51372">
    <property type="entry name" value="PRD_2"/>
    <property type="match status" value="1"/>
</dbReference>
<dbReference type="InterPro" id="IPR016152">
    <property type="entry name" value="PTrfase/Anion_transptr"/>
</dbReference>
<dbReference type="GO" id="GO:0006355">
    <property type="term" value="P:regulation of DNA-templated transcription"/>
    <property type="evidence" value="ECO:0007669"/>
    <property type="project" value="InterPro"/>
</dbReference>
<comment type="caution">
    <text evidence="6">The sequence shown here is derived from an EMBL/GenBank/DDBJ whole genome shotgun (WGS) entry which is preliminary data.</text>
</comment>
<evidence type="ECO:0000313" key="7">
    <source>
        <dbReference type="Proteomes" id="UP000051461"/>
    </source>
</evidence>
<dbReference type="Pfam" id="PF00359">
    <property type="entry name" value="PTS_EIIA_2"/>
    <property type="match status" value="1"/>
</dbReference>
<evidence type="ECO:0000259" key="5">
    <source>
        <dbReference type="PROSITE" id="PS51372"/>
    </source>
</evidence>
<dbReference type="PANTHER" id="PTHR30185">
    <property type="entry name" value="CRYPTIC BETA-GLUCOSIDE BGL OPERON ANTITERMINATOR"/>
    <property type="match status" value="1"/>
</dbReference>
<dbReference type="EMBL" id="AZDA01000021">
    <property type="protein sequence ID" value="KRK40139.1"/>
    <property type="molecule type" value="Genomic_DNA"/>
</dbReference>
<dbReference type="Gene3D" id="3.40.930.10">
    <property type="entry name" value="Mannitol-specific EII, Chain A"/>
    <property type="match status" value="1"/>
</dbReference>
<dbReference type="Pfam" id="PF00874">
    <property type="entry name" value="PRD"/>
    <property type="match status" value="1"/>
</dbReference>
<dbReference type="InterPro" id="IPR002178">
    <property type="entry name" value="PTS_EIIA_type-2_dom"/>
</dbReference>
<dbReference type="Gene3D" id="1.10.1790.10">
    <property type="entry name" value="PRD domain"/>
    <property type="match status" value="1"/>
</dbReference>
<accession>A0A0R1H0K0</accession>
<dbReference type="PATRIC" id="fig|1423726.3.peg.1386"/>
<keyword evidence="3" id="KW-0804">Transcription</keyword>
<evidence type="ECO:0000256" key="3">
    <source>
        <dbReference type="ARBA" id="ARBA00023163"/>
    </source>
</evidence>
<dbReference type="InterPro" id="IPR013196">
    <property type="entry name" value="HTH_11"/>
</dbReference>
<dbReference type="SUPFAM" id="SSF55804">
    <property type="entry name" value="Phoshotransferase/anion transport protein"/>
    <property type="match status" value="1"/>
</dbReference>
<dbReference type="STRING" id="1423726.FC07_GL001340"/>
<protein>
    <submittedName>
        <fullName evidence="6">Sorbitol operon transcription regulator</fullName>
    </submittedName>
</protein>
<dbReference type="RefSeq" id="WP_057903833.1">
    <property type="nucleotide sequence ID" value="NZ_AZDA01000021.1"/>
</dbReference>
<evidence type="ECO:0000259" key="4">
    <source>
        <dbReference type="PROSITE" id="PS51094"/>
    </source>
</evidence>
<evidence type="ECO:0000256" key="1">
    <source>
        <dbReference type="ARBA" id="ARBA00022737"/>
    </source>
</evidence>
<reference evidence="6 7" key="1">
    <citation type="journal article" date="2015" name="Genome Announc.">
        <title>Expanding the biotechnology potential of lactobacilli through comparative genomics of 213 strains and associated genera.</title>
        <authorList>
            <person name="Sun Z."/>
            <person name="Harris H.M."/>
            <person name="McCann A."/>
            <person name="Guo C."/>
            <person name="Argimon S."/>
            <person name="Zhang W."/>
            <person name="Yang X."/>
            <person name="Jeffery I.B."/>
            <person name="Cooney J.C."/>
            <person name="Kagawa T.F."/>
            <person name="Liu W."/>
            <person name="Song Y."/>
            <person name="Salvetti E."/>
            <person name="Wrobel A."/>
            <person name="Rasinkangas P."/>
            <person name="Parkhill J."/>
            <person name="Rea M.C."/>
            <person name="O'Sullivan O."/>
            <person name="Ritari J."/>
            <person name="Douillard F.P."/>
            <person name="Paul Ross R."/>
            <person name="Yang R."/>
            <person name="Briner A.E."/>
            <person name="Felis G.E."/>
            <person name="de Vos W.M."/>
            <person name="Barrangou R."/>
            <person name="Klaenhammer T.R."/>
            <person name="Caufield P.W."/>
            <person name="Cui Y."/>
            <person name="Zhang H."/>
            <person name="O'Toole P.W."/>
        </authorList>
    </citation>
    <scope>NUCLEOTIDE SEQUENCE [LARGE SCALE GENOMIC DNA]</scope>
    <source>
        <strain evidence="6 7">DSM 20003</strain>
    </source>
</reference>
<name>A0A0R1H0K0_9LACO</name>
<keyword evidence="1" id="KW-0677">Repeat</keyword>
<dbReference type="InterPro" id="IPR011608">
    <property type="entry name" value="PRD"/>
</dbReference>
<dbReference type="Pfam" id="PF08279">
    <property type="entry name" value="HTH_11"/>
    <property type="match status" value="1"/>
</dbReference>
<organism evidence="6 7">
    <name type="scientific">Loigolactobacillus bifermentans DSM 20003</name>
    <dbReference type="NCBI Taxonomy" id="1423726"/>
    <lineage>
        <taxon>Bacteria</taxon>
        <taxon>Bacillati</taxon>
        <taxon>Bacillota</taxon>
        <taxon>Bacilli</taxon>
        <taxon>Lactobacillales</taxon>
        <taxon>Lactobacillaceae</taxon>
        <taxon>Loigolactobacillus</taxon>
    </lineage>
</organism>
<feature type="domain" description="PTS EIIA type-2" evidence="4">
    <location>
        <begin position="466"/>
        <end position="615"/>
    </location>
</feature>